<gene>
    <name evidence="2" type="ORF">LNV07_20965</name>
</gene>
<dbReference type="Pfam" id="PF05137">
    <property type="entry name" value="PilN"/>
    <property type="match status" value="1"/>
</dbReference>
<reference evidence="2 3" key="1">
    <citation type="submission" date="2021-11" db="EMBL/GenBank/DDBJ databases">
        <authorList>
            <person name="Liang Q."/>
            <person name="Mou H."/>
            <person name="Liu Z."/>
        </authorList>
    </citation>
    <scope>NUCLEOTIDE SEQUENCE [LARGE SCALE GENOMIC DNA]</scope>
    <source>
        <strain evidence="2 3">CHU3</strain>
    </source>
</reference>
<dbReference type="RefSeq" id="WP_263573154.1">
    <property type="nucleotide sequence ID" value="NZ_JAJIRN010000010.1"/>
</dbReference>
<dbReference type="EMBL" id="JAJIRN010000010">
    <property type="protein sequence ID" value="MCV2370562.1"/>
    <property type="molecule type" value="Genomic_DNA"/>
</dbReference>
<dbReference type="Proteomes" id="UP001209701">
    <property type="component" value="Unassembled WGS sequence"/>
</dbReference>
<dbReference type="InterPro" id="IPR007813">
    <property type="entry name" value="PilN"/>
</dbReference>
<evidence type="ECO:0000256" key="1">
    <source>
        <dbReference type="SAM" id="MobiDB-lite"/>
    </source>
</evidence>
<accession>A0ABT2YKI7</accession>
<name>A0ABT2YKI7_9BURK</name>
<keyword evidence="3" id="KW-1185">Reference proteome</keyword>
<organism evidence="2 3">
    <name type="scientific">Roseateles oligotrophus</name>
    <dbReference type="NCBI Taxonomy" id="1769250"/>
    <lineage>
        <taxon>Bacteria</taxon>
        <taxon>Pseudomonadati</taxon>
        <taxon>Pseudomonadota</taxon>
        <taxon>Betaproteobacteria</taxon>
        <taxon>Burkholderiales</taxon>
        <taxon>Sphaerotilaceae</taxon>
        <taxon>Roseateles</taxon>
    </lineage>
</organism>
<evidence type="ECO:0000313" key="2">
    <source>
        <dbReference type="EMBL" id="MCV2370562.1"/>
    </source>
</evidence>
<evidence type="ECO:0000313" key="3">
    <source>
        <dbReference type="Proteomes" id="UP001209701"/>
    </source>
</evidence>
<feature type="region of interest" description="Disordered" evidence="1">
    <location>
        <begin position="325"/>
        <end position="353"/>
    </location>
</feature>
<feature type="compositionally biased region" description="Low complexity" evidence="1">
    <location>
        <begin position="339"/>
        <end position="348"/>
    </location>
</feature>
<protein>
    <submittedName>
        <fullName evidence="2">PilN domain-containing protein</fullName>
    </submittedName>
</protein>
<proteinExistence type="predicted"/>
<comment type="caution">
    <text evidence="2">The sequence shown here is derived from an EMBL/GenBank/DDBJ whole genome shotgun (WGS) entry which is preliminary data.</text>
</comment>
<sequence>MNSKSYSFARLRRRLLARVAAPQALFLGADGVSQAGDAKSMAFADWCRAHAGAAAEITVSAQLLHELVCEPGLPLQDEGALQAYARQLFGHYFGAAAKSWAIATWRVNGGGESEQCGASALHGAAGAALQASARQFDVSLRRVQPAWAPLLRRLAEQQSDWFHAPKAALAWVDGQVLTWLLLQDGRPQSLRQLRLAAPTQAALADTLRELCAAGEPAHQAKIWVGGYGLDAGSLLASLGWPGLKAAGRLDGRGPELAWFDVPATTHKPALPQPDFLGARPPRSGLAAPMLGLGVLALLAGGWSAWDGREQLQRATIEHAQVQAELKQAATGAPKPPAPSAKAAPQQSADLEQQRSAAEVQALLRQPWEALLANVEQAGAEAASPGELSWLALDFNAARQELRLEGLAQDKSAALSLVDRLAAAPAWRDVVLSRFQNAEQGLVGQRFELSAKLRPSLLKLELAPLAASAPKDERP</sequence>